<feature type="transmembrane region" description="Helical" evidence="1">
    <location>
        <begin position="281"/>
        <end position="300"/>
    </location>
</feature>
<evidence type="ECO:0000313" key="3">
    <source>
        <dbReference type="EnsemblMetazoa" id="CLYHEMP006203.1"/>
    </source>
</evidence>
<feature type="transmembrane region" description="Helical" evidence="1">
    <location>
        <begin position="249"/>
        <end position="269"/>
    </location>
</feature>
<feature type="transmembrane region" description="Helical" evidence="1">
    <location>
        <begin position="472"/>
        <end position="494"/>
    </location>
</feature>
<feature type="transmembrane region" description="Helical" evidence="1">
    <location>
        <begin position="107"/>
        <end position="127"/>
    </location>
</feature>
<feature type="transmembrane region" description="Helical" evidence="1">
    <location>
        <begin position="408"/>
        <end position="431"/>
    </location>
</feature>
<feature type="transmembrane region" description="Helical" evidence="1">
    <location>
        <begin position="179"/>
        <end position="199"/>
    </location>
</feature>
<protein>
    <recommendedName>
        <fullName evidence="2">Heparan-alpha-glucosaminide N-acetyltransferase catalytic domain-containing protein</fullName>
    </recommendedName>
</protein>
<evidence type="ECO:0000313" key="4">
    <source>
        <dbReference type="Proteomes" id="UP000594262"/>
    </source>
</evidence>
<dbReference type="RefSeq" id="XP_066926050.1">
    <property type="nucleotide sequence ID" value="XM_067069949.1"/>
</dbReference>
<sequence>MMMNQAKLQFISNSTDDVEIFGISDHCFKCNLQFLGQTSFGHPFIFAVDSIWPYRIQLKTKNTGSQTTFQHTQHFSEGGEYNISFDQYEDQIVNFQSHLINKPTNQYLPLIVLSSFLLGFIILWPLFKLARRHIRKLKGEETNYFMEMEEWEQKIDSLSRDNTNNSDERKKRNQRKKRLRSIDVFRGITICLMIFVNYGGGGYHFFQHSVWNGLTITDLVFPWFMFIMGISITLSFNSFRKSAKTYKQAFVDILVRSVKLFALGMLLNMGQNMTTWRVPGVLQRFAICYLFVATLNLFTYPSQKTLILVNSRSWTSPFKDLVPHLIQWFIMFAIVASHIIVTFKLDVPGCPRGYLGPGGLDNHGHYENCTGGAAGYIDRLVLGDNHIYGYPTCKEMYQTKQHFDPEGILGILPSLLLTFLGVHAGEIITLFPSHKSRLLRWLVWALITAGIGISMTFGTLNEGIIPINKNLWSISFVLVSASTCYIMMILCYLLNDIRRIWNGAPFYFCGMNAIALYLGHMLIPFNFYWHTDPQTHTSATVRAGGGTLIWIIWAYYLYWKKLFFTV</sequence>
<feature type="transmembrane region" description="Helical" evidence="1">
    <location>
        <begin position="506"/>
        <end position="529"/>
    </location>
</feature>
<dbReference type="RefSeq" id="XP_066926051.1">
    <property type="nucleotide sequence ID" value="XM_067069950.1"/>
</dbReference>
<accession>A0A7M5VA40</accession>
<dbReference type="AlphaFoldDB" id="A0A7M5VA40"/>
<dbReference type="InterPro" id="IPR012429">
    <property type="entry name" value="HGSNAT_cat"/>
</dbReference>
<keyword evidence="1" id="KW-0812">Transmembrane</keyword>
<dbReference type="EnsemblMetazoa" id="CLYHEMT006203.1">
    <property type="protein sequence ID" value="CLYHEMP006203.1"/>
    <property type="gene ID" value="CLYHEMG006203"/>
</dbReference>
<name>A0A7M5VA40_9CNID</name>
<keyword evidence="1" id="KW-0472">Membrane</keyword>
<dbReference type="Pfam" id="PF07786">
    <property type="entry name" value="HGSNAT_cat"/>
    <property type="match status" value="1"/>
</dbReference>
<feature type="transmembrane region" description="Helical" evidence="1">
    <location>
        <begin position="219"/>
        <end position="237"/>
    </location>
</feature>
<dbReference type="PANTHER" id="PTHR31061:SF24">
    <property type="entry name" value="LD22376P"/>
    <property type="match status" value="1"/>
</dbReference>
<organism evidence="3 4">
    <name type="scientific">Clytia hemisphaerica</name>
    <dbReference type="NCBI Taxonomy" id="252671"/>
    <lineage>
        <taxon>Eukaryota</taxon>
        <taxon>Metazoa</taxon>
        <taxon>Cnidaria</taxon>
        <taxon>Hydrozoa</taxon>
        <taxon>Hydroidolina</taxon>
        <taxon>Leptothecata</taxon>
        <taxon>Obeliida</taxon>
        <taxon>Clytiidae</taxon>
        <taxon>Clytia</taxon>
    </lineage>
</organism>
<feature type="transmembrane region" description="Helical" evidence="1">
    <location>
        <begin position="438"/>
        <end position="460"/>
    </location>
</feature>
<reference evidence="3" key="1">
    <citation type="submission" date="2021-01" db="UniProtKB">
        <authorList>
            <consortium name="EnsemblMetazoa"/>
        </authorList>
    </citation>
    <scope>IDENTIFICATION</scope>
</reference>
<keyword evidence="4" id="KW-1185">Reference proteome</keyword>
<proteinExistence type="predicted"/>
<feature type="transmembrane region" description="Helical" evidence="1">
    <location>
        <begin position="321"/>
        <end position="341"/>
    </location>
</feature>
<feature type="transmembrane region" description="Helical" evidence="1">
    <location>
        <begin position="541"/>
        <end position="559"/>
    </location>
</feature>
<feature type="domain" description="Heparan-alpha-glucosaminide N-acetyltransferase catalytic" evidence="2">
    <location>
        <begin position="178"/>
        <end position="295"/>
    </location>
</feature>
<dbReference type="OrthoDB" id="2149840at2759"/>
<keyword evidence="1" id="KW-1133">Transmembrane helix</keyword>
<evidence type="ECO:0000256" key="1">
    <source>
        <dbReference type="SAM" id="Phobius"/>
    </source>
</evidence>
<dbReference type="Proteomes" id="UP000594262">
    <property type="component" value="Unplaced"/>
</dbReference>
<evidence type="ECO:0000259" key="2">
    <source>
        <dbReference type="Pfam" id="PF07786"/>
    </source>
</evidence>
<dbReference type="PANTHER" id="PTHR31061">
    <property type="entry name" value="LD22376P"/>
    <property type="match status" value="1"/>
</dbReference>
<dbReference type="GeneID" id="136813430"/>